<dbReference type="EMBL" id="JABRWJ010000001">
    <property type="protein sequence ID" value="NRF65832.1"/>
    <property type="molecule type" value="Genomic_DNA"/>
</dbReference>
<evidence type="ECO:0000259" key="5">
    <source>
        <dbReference type="Pfam" id="PF04542"/>
    </source>
</evidence>
<name>A0ABX2EBV5_9BURK</name>
<comment type="similarity">
    <text evidence="1">Belongs to the sigma-70 factor family. ECF subfamily.</text>
</comment>
<feature type="domain" description="RNA polymerase sigma-70 region 2" evidence="5">
    <location>
        <begin position="31"/>
        <end position="97"/>
    </location>
</feature>
<reference evidence="7 8" key="1">
    <citation type="submission" date="2020-05" db="EMBL/GenBank/DDBJ databases">
        <title>Aquincola sp. isolate from soil.</title>
        <authorList>
            <person name="Han J."/>
            <person name="Kim D.-U."/>
        </authorList>
    </citation>
    <scope>NUCLEOTIDE SEQUENCE [LARGE SCALE GENOMIC DNA]</scope>
    <source>
        <strain evidence="7 8">S2</strain>
    </source>
</reference>
<evidence type="ECO:0000259" key="6">
    <source>
        <dbReference type="Pfam" id="PF08281"/>
    </source>
</evidence>
<accession>A0ABX2EBV5</accession>
<dbReference type="InterPro" id="IPR007627">
    <property type="entry name" value="RNA_pol_sigma70_r2"/>
</dbReference>
<dbReference type="Pfam" id="PF04542">
    <property type="entry name" value="Sigma70_r2"/>
    <property type="match status" value="1"/>
</dbReference>
<dbReference type="SUPFAM" id="SSF88659">
    <property type="entry name" value="Sigma3 and sigma4 domains of RNA polymerase sigma factors"/>
    <property type="match status" value="1"/>
</dbReference>
<keyword evidence="2" id="KW-0805">Transcription regulation</keyword>
<dbReference type="InterPro" id="IPR014284">
    <property type="entry name" value="RNA_pol_sigma-70_dom"/>
</dbReference>
<dbReference type="Proteomes" id="UP000737171">
    <property type="component" value="Unassembled WGS sequence"/>
</dbReference>
<sequence>MSQSPHPADEHAERALLQQLAGGDRAALAALYQAYHRRLARFVGRMTRRADIVDEVINDCFWIVWQKAAGFRGDSRLSTWIMGIAYRCALKALRQHGEDPMAADEGALPAAHDPNADRELRDWIAKGLQRLPTEQRLVLELAYGGGHSVDEIAAILQCPEGTVKARMFHARTKLRHLLPALAERNGAGG</sequence>
<evidence type="ECO:0000256" key="1">
    <source>
        <dbReference type="ARBA" id="ARBA00010641"/>
    </source>
</evidence>
<dbReference type="SUPFAM" id="SSF88946">
    <property type="entry name" value="Sigma2 domain of RNA polymerase sigma factors"/>
    <property type="match status" value="1"/>
</dbReference>
<dbReference type="CDD" id="cd06171">
    <property type="entry name" value="Sigma70_r4"/>
    <property type="match status" value="1"/>
</dbReference>
<evidence type="ECO:0000313" key="7">
    <source>
        <dbReference type="EMBL" id="NRF65832.1"/>
    </source>
</evidence>
<dbReference type="RefSeq" id="WP_173120225.1">
    <property type="nucleotide sequence ID" value="NZ_JABRWJ010000001.1"/>
</dbReference>
<keyword evidence="8" id="KW-1185">Reference proteome</keyword>
<dbReference type="Gene3D" id="1.10.1740.10">
    <property type="match status" value="1"/>
</dbReference>
<dbReference type="InterPro" id="IPR013249">
    <property type="entry name" value="RNA_pol_sigma70_r4_t2"/>
</dbReference>
<protein>
    <submittedName>
        <fullName evidence="7">Sigma-70 family RNA polymerase sigma factor</fullName>
    </submittedName>
</protein>
<evidence type="ECO:0000256" key="2">
    <source>
        <dbReference type="ARBA" id="ARBA00023015"/>
    </source>
</evidence>
<dbReference type="PANTHER" id="PTHR43133:SF32">
    <property type="entry name" value="BLR3042 PROTEIN"/>
    <property type="match status" value="1"/>
</dbReference>
<dbReference type="PANTHER" id="PTHR43133">
    <property type="entry name" value="RNA POLYMERASE ECF-TYPE SIGMA FACTO"/>
    <property type="match status" value="1"/>
</dbReference>
<dbReference type="Pfam" id="PF08281">
    <property type="entry name" value="Sigma70_r4_2"/>
    <property type="match status" value="1"/>
</dbReference>
<keyword evidence="4" id="KW-0804">Transcription</keyword>
<dbReference type="InterPro" id="IPR036388">
    <property type="entry name" value="WH-like_DNA-bd_sf"/>
</dbReference>
<dbReference type="Gene3D" id="1.10.10.10">
    <property type="entry name" value="Winged helix-like DNA-binding domain superfamily/Winged helix DNA-binding domain"/>
    <property type="match status" value="1"/>
</dbReference>
<organism evidence="7 8">
    <name type="scientific">Pseudaquabacterium terrae</name>
    <dbReference type="NCBI Taxonomy" id="2732868"/>
    <lineage>
        <taxon>Bacteria</taxon>
        <taxon>Pseudomonadati</taxon>
        <taxon>Pseudomonadota</taxon>
        <taxon>Betaproteobacteria</taxon>
        <taxon>Burkholderiales</taxon>
        <taxon>Sphaerotilaceae</taxon>
        <taxon>Pseudaquabacterium</taxon>
    </lineage>
</organism>
<evidence type="ECO:0000256" key="3">
    <source>
        <dbReference type="ARBA" id="ARBA00023082"/>
    </source>
</evidence>
<dbReference type="InterPro" id="IPR013325">
    <property type="entry name" value="RNA_pol_sigma_r2"/>
</dbReference>
<feature type="domain" description="RNA polymerase sigma factor 70 region 4 type 2" evidence="6">
    <location>
        <begin position="123"/>
        <end position="174"/>
    </location>
</feature>
<comment type="caution">
    <text evidence="7">The sequence shown here is derived from an EMBL/GenBank/DDBJ whole genome shotgun (WGS) entry which is preliminary data.</text>
</comment>
<gene>
    <name evidence="7" type="ORF">HLB44_02410</name>
</gene>
<keyword evidence="3" id="KW-0731">Sigma factor</keyword>
<dbReference type="NCBIfam" id="TIGR02937">
    <property type="entry name" value="sigma70-ECF"/>
    <property type="match status" value="1"/>
</dbReference>
<dbReference type="InterPro" id="IPR039425">
    <property type="entry name" value="RNA_pol_sigma-70-like"/>
</dbReference>
<proteinExistence type="inferred from homology"/>
<dbReference type="InterPro" id="IPR013324">
    <property type="entry name" value="RNA_pol_sigma_r3/r4-like"/>
</dbReference>
<evidence type="ECO:0000313" key="8">
    <source>
        <dbReference type="Proteomes" id="UP000737171"/>
    </source>
</evidence>
<evidence type="ECO:0000256" key="4">
    <source>
        <dbReference type="ARBA" id="ARBA00023163"/>
    </source>
</evidence>